<dbReference type="Proteomes" id="UP001448614">
    <property type="component" value="Unassembled WGS sequence"/>
</dbReference>
<name>A0ABV0GN67_PAENI</name>
<feature type="compositionally biased region" description="Polar residues" evidence="1">
    <location>
        <begin position="1"/>
        <end position="11"/>
    </location>
</feature>
<feature type="region of interest" description="Disordered" evidence="1">
    <location>
        <begin position="1"/>
        <end position="21"/>
    </location>
</feature>
<evidence type="ECO:0000313" key="3">
    <source>
        <dbReference type="Proteomes" id="UP001448614"/>
    </source>
</evidence>
<dbReference type="RefSeq" id="WP_347781764.1">
    <property type="nucleotide sequence ID" value="NZ_JBBMFV010000004.1"/>
</dbReference>
<proteinExistence type="predicted"/>
<protein>
    <submittedName>
        <fullName evidence="2">Uncharacterized protein</fullName>
    </submittedName>
</protein>
<organism evidence="2 3">
    <name type="scientific">Paenarthrobacter nicotinovorans</name>
    <name type="common">Arthrobacter nicotinovorans</name>
    <dbReference type="NCBI Taxonomy" id="29320"/>
    <lineage>
        <taxon>Bacteria</taxon>
        <taxon>Bacillati</taxon>
        <taxon>Actinomycetota</taxon>
        <taxon>Actinomycetes</taxon>
        <taxon>Micrococcales</taxon>
        <taxon>Micrococcaceae</taxon>
        <taxon>Paenarthrobacter</taxon>
    </lineage>
</organism>
<evidence type="ECO:0000256" key="1">
    <source>
        <dbReference type="SAM" id="MobiDB-lite"/>
    </source>
</evidence>
<keyword evidence="3" id="KW-1185">Reference proteome</keyword>
<gene>
    <name evidence="2" type="ORF">V3C41_02540</name>
</gene>
<dbReference type="EMBL" id="JBBMFV010000004">
    <property type="protein sequence ID" value="MEO3939946.1"/>
    <property type="molecule type" value="Genomic_DNA"/>
</dbReference>
<evidence type="ECO:0000313" key="2">
    <source>
        <dbReference type="EMBL" id="MEO3939946.1"/>
    </source>
</evidence>
<accession>A0ABV0GN67</accession>
<comment type="caution">
    <text evidence="2">The sequence shown here is derived from an EMBL/GenBank/DDBJ whole genome shotgun (WGS) entry which is preliminary data.</text>
</comment>
<sequence>MPYQGTTTPADSSDPAISKPTAPVASTVAVIPAVDLFLGTVTIVAKAGTAKFRHPQPHLIAGALARAVRPTRWCGSSRTLTVTVAAVGQRAGVQQHYTLTDQDPS</sequence>
<reference evidence="2 3" key="1">
    <citation type="journal article" date="2024" name="Appl. Microbiol. Biotechnol.">
        <title>Biosynthetic gene clusters with biotechnological applications in novel Antarctic isolates from Actinomycetota.</title>
        <authorList>
            <person name="Bruna P."/>
            <person name="Nunez-Montero K."/>
            <person name="Contreras M.J."/>
            <person name="Leal K."/>
            <person name="Garcia M."/>
            <person name="Abanto M."/>
            <person name="Barrientos L."/>
        </authorList>
    </citation>
    <scope>NUCLEOTIDE SEQUENCE [LARGE SCALE GENOMIC DNA]</scope>
    <source>
        <strain evidence="2 3">Se16.17</strain>
    </source>
</reference>